<keyword evidence="3" id="KW-1185">Reference proteome</keyword>
<dbReference type="EMBL" id="BAAAPC010000003">
    <property type="protein sequence ID" value="GAA1986039.1"/>
    <property type="molecule type" value="Genomic_DNA"/>
</dbReference>
<dbReference type="RefSeq" id="WP_344107130.1">
    <property type="nucleotide sequence ID" value="NZ_BAAAPC010000003.1"/>
</dbReference>
<dbReference type="Proteomes" id="UP001501585">
    <property type="component" value="Unassembled WGS sequence"/>
</dbReference>
<accession>A0ABN2SG73</accession>
<evidence type="ECO:0000259" key="1">
    <source>
        <dbReference type="Pfam" id="PF04149"/>
    </source>
</evidence>
<dbReference type="Pfam" id="PF04149">
    <property type="entry name" value="DUF397"/>
    <property type="match status" value="3"/>
</dbReference>
<feature type="domain" description="DUF397" evidence="1">
    <location>
        <begin position="7"/>
        <end position="24"/>
    </location>
</feature>
<comment type="caution">
    <text evidence="2">The sequence shown here is derived from an EMBL/GenBank/DDBJ whole genome shotgun (WGS) entry which is preliminary data.</text>
</comment>
<proteinExistence type="predicted"/>
<reference evidence="2 3" key="1">
    <citation type="journal article" date="2019" name="Int. J. Syst. Evol. Microbiol.">
        <title>The Global Catalogue of Microorganisms (GCM) 10K type strain sequencing project: providing services to taxonomists for standard genome sequencing and annotation.</title>
        <authorList>
            <consortium name="The Broad Institute Genomics Platform"/>
            <consortium name="The Broad Institute Genome Sequencing Center for Infectious Disease"/>
            <person name="Wu L."/>
            <person name="Ma J."/>
        </authorList>
    </citation>
    <scope>NUCLEOTIDE SEQUENCE [LARGE SCALE GENOMIC DNA]</scope>
    <source>
        <strain evidence="2 3">JCM 15313</strain>
    </source>
</reference>
<evidence type="ECO:0000313" key="2">
    <source>
        <dbReference type="EMBL" id="GAA1986039.1"/>
    </source>
</evidence>
<evidence type="ECO:0000313" key="3">
    <source>
        <dbReference type="Proteomes" id="UP001501585"/>
    </source>
</evidence>
<name>A0ABN2SG73_9ACTN</name>
<organism evidence="2 3">
    <name type="scientific">Nocardiopsis rhodophaea</name>
    <dbReference type="NCBI Taxonomy" id="280238"/>
    <lineage>
        <taxon>Bacteria</taxon>
        <taxon>Bacillati</taxon>
        <taxon>Actinomycetota</taxon>
        <taxon>Actinomycetes</taxon>
        <taxon>Streptosporangiales</taxon>
        <taxon>Nocardiopsidaceae</taxon>
        <taxon>Nocardiopsis</taxon>
    </lineage>
</organism>
<feature type="domain" description="DUF397" evidence="1">
    <location>
        <begin position="26"/>
        <end position="46"/>
    </location>
</feature>
<dbReference type="InterPro" id="IPR007278">
    <property type="entry name" value="DUF397"/>
</dbReference>
<protein>
    <recommendedName>
        <fullName evidence="1">DUF397 domain-containing protein</fullName>
    </recommendedName>
</protein>
<gene>
    <name evidence="2" type="ORF">GCM10009799_09380</name>
</gene>
<feature type="domain" description="DUF397" evidence="1">
    <location>
        <begin position="48"/>
        <end position="99"/>
    </location>
</feature>
<sequence length="103" mass="11196">MSFLSGAWHKSSYSNSKGGNCVEARLNWHKSSHSNETGGSCVEIARIWRSSSHSNQSGGSCVEVAETPQSVLIRDTQNRPLGHLAFPSQEWAALLANAKAERL</sequence>